<evidence type="ECO:0000256" key="6">
    <source>
        <dbReference type="SAM" id="MobiDB-lite"/>
    </source>
</evidence>
<dbReference type="Pfam" id="PF06783">
    <property type="entry name" value="UPF0239"/>
    <property type="match status" value="1"/>
</dbReference>
<feature type="transmembrane region" description="Helical" evidence="7">
    <location>
        <begin position="34"/>
        <end position="52"/>
    </location>
</feature>
<comment type="similarity">
    <text evidence="2">Belongs to the UPF0239 family.</text>
</comment>
<evidence type="ECO:0000256" key="5">
    <source>
        <dbReference type="ARBA" id="ARBA00023136"/>
    </source>
</evidence>
<evidence type="ECO:0000256" key="4">
    <source>
        <dbReference type="ARBA" id="ARBA00022989"/>
    </source>
</evidence>
<accession>A0A8D9B1W4</accession>
<keyword evidence="5 7" id="KW-0472">Membrane</keyword>
<evidence type="ECO:0000313" key="8">
    <source>
        <dbReference type="EMBL" id="CAG6775531.1"/>
    </source>
</evidence>
<feature type="region of interest" description="Disordered" evidence="6">
    <location>
        <begin position="63"/>
        <end position="100"/>
    </location>
</feature>
<sequence length="100" mass="11601">MRRNQYSTEQLQDLLLHRIMYAVESDFSDTLIKYGLYIGAIIQIACLIVVIFKPESTSGSKYGYASGDLSDDDSEDNLQVSPRRPHTHHRSRKQDKKKRR</sequence>
<evidence type="ECO:0008006" key="9">
    <source>
        <dbReference type="Google" id="ProtNLM"/>
    </source>
</evidence>
<proteinExistence type="inferred from homology"/>
<keyword evidence="3 7" id="KW-0812">Transmembrane</keyword>
<comment type="subcellular location">
    <subcellularLocation>
        <location evidence="1">Membrane</location>
        <topology evidence="1">Single-pass membrane protein</topology>
    </subcellularLocation>
</comment>
<feature type="compositionally biased region" description="Basic residues" evidence="6">
    <location>
        <begin position="83"/>
        <end position="100"/>
    </location>
</feature>
<dbReference type="AlphaFoldDB" id="A0A8D9B1W4"/>
<evidence type="ECO:0000256" key="1">
    <source>
        <dbReference type="ARBA" id="ARBA00004167"/>
    </source>
</evidence>
<name>A0A8D9B1W4_9HEMI</name>
<dbReference type="GO" id="GO:0016020">
    <property type="term" value="C:membrane"/>
    <property type="evidence" value="ECO:0007669"/>
    <property type="project" value="UniProtKB-SubCell"/>
</dbReference>
<dbReference type="EMBL" id="HBUF01598781">
    <property type="protein sequence ID" value="CAG6775531.1"/>
    <property type="molecule type" value="Transcribed_RNA"/>
</dbReference>
<evidence type="ECO:0000256" key="3">
    <source>
        <dbReference type="ARBA" id="ARBA00022692"/>
    </source>
</evidence>
<organism evidence="8">
    <name type="scientific">Cacopsylla melanoneura</name>
    <dbReference type="NCBI Taxonomy" id="428564"/>
    <lineage>
        <taxon>Eukaryota</taxon>
        <taxon>Metazoa</taxon>
        <taxon>Ecdysozoa</taxon>
        <taxon>Arthropoda</taxon>
        <taxon>Hexapoda</taxon>
        <taxon>Insecta</taxon>
        <taxon>Pterygota</taxon>
        <taxon>Neoptera</taxon>
        <taxon>Paraneoptera</taxon>
        <taxon>Hemiptera</taxon>
        <taxon>Sternorrhyncha</taxon>
        <taxon>Psylloidea</taxon>
        <taxon>Psyllidae</taxon>
        <taxon>Psyllinae</taxon>
        <taxon>Cacopsylla</taxon>
    </lineage>
</organism>
<evidence type="ECO:0000256" key="7">
    <source>
        <dbReference type="SAM" id="Phobius"/>
    </source>
</evidence>
<dbReference type="InterPro" id="IPR009621">
    <property type="entry name" value="UPF0239"/>
</dbReference>
<protein>
    <recommendedName>
        <fullName evidence="9">Protein anon-73B1</fullName>
    </recommendedName>
</protein>
<keyword evidence="4 7" id="KW-1133">Transmembrane helix</keyword>
<evidence type="ECO:0000256" key="2">
    <source>
        <dbReference type="ARBA" id="ARBA00006839"/>
    </source>
</evidence>
<reference evidence="8" key="1">
    <citation type="submission" date="2021-05" db="EMBL/GenBank/DDBJ databases">
        <authorList>
            <person name="Alioto T."/>
            <person name="Alioto T."/>
            <person name="Gomez Garrido J."/>
        </authorList>
    </citation>
    <scope>NUCLEOTIDE SEQUENCE</scope>
</reference>